<evidence type="ECO:0000259" key="2">
    <source>
        <dbReference type="Pfam" id="PF08327"/>
    </source>
</evidence>
<gene>
    <name evidence="3" type="ORF">ABVK50_29875</name>
</gene>
<dbReference type="InterPro" id="IPR013538">
    <property type="entry name" value="ASHA1/2-like_C"/>
</dbReference>
<dbReference type="Pfam" id="PF08327">
    <property type="entry name" value="AHSA1"/>
    <property type="match status" value="1"/>
</dbReference>
<protein>
    <submittedName>
        <fullName evidence="3">SRPBCC domain-containing protein</fullName>
    </submittedName>
</protein>
<name>A0AAU8D2C0_9HYPH</name>
<evidence type="ECO:0000313" key="3">
    <source>
        <dbReference type="EMBL" id="XCG52367.1"/>
    </source>
</evidence>
<organism evidence="3">
    <name type="scientific">Mesorhizobium sp. WSM2240</name>
    <dbReference type="NCBI Taxonomy" id="3228851"/>
    <lineage>
        <taxon>Bacteria</taxon>
        <taxon>Pseudomonadati</taxon>
        <taxon>Pseudomonadota</taxon>
        <taxon>Alphaproteobacteria</taxon>
        <taxon>Hyphomicrobiales</taxon>
        <taxon>Phyllobacteriaceae</taxon>
        <taxon>Mesorhizobium</taxon>
    </lineage>
</organism>
<dbReference type="Gene3D" id="3.30.530.20">
    <property type="match status" value="1"/>
</dbReference>
<geneLocation type="plasmid" evidence="3">
    <name>pMk2240A</name>
</geneLocation>
<dbReference type="AlphaFoldDB" id="A0AAU8D2C0"/>
<dbReference type="InterPro" id="IPR023393">
    <property type="entry name" value="START-like_dom_sf"/>
</dbReference>
<evidence type="ECO:0000256" key="1">
    <source>
        <dbReference type="ARBA" id="ARBA00006817"/>
    </source>
</evidence>
<reference evidence="3" key="1">
    <citation type="submission" date="2024-06" db="EMBL/GenBank/DDBJ databases">
        <title>Mesorhizobium karijinii sp. nov., a symbiont of the iconic Swainsona formosa from arid Australia.</title>
        <authorList>
            <person name="Hill Y.J."/>
            <person name="Watkin E.L.J."/>
            <person name="O'Hara G.W."/>
            <person name="Terpolilli J."/>
            <person name="Tye M.L."/>
            <person name="Kohlmeier M.G."/>
        </authorList>
    </citation>
    <scope>NUCLEOTIDE SEQUENCE</scope>
    <source>
        <strain evidence="3">WSM2240</strain>
        <plasmid evidence="3">pMk2240A</plasmid>
    </source>
</reference>
<sequence>MPIKKDDSGKRWVEMELVVPGTPELVWQAMATGPGNTAWFTRTTIDERVGGTIHFNFGPNGESKGEVTVWEPPSRFGYVERDWAEGAPPVATEITVTARSGDRCVVRMVHSLFASADDWDDQLEGFEGGWPGFFQVLRIYLAHFAGMKAASFLVMTSVKAPHLDVWKQLIEAFGLAGTDVAEEWTLQTPEKLSGIVDRVEQDERQRYLLLRLSQPGPGIALIGTYGIGDATNASLAFYFYGDDVEQRTATSESKWREWLGKTFNRA</sequence>
<dbReference type="EMBL" id="CP159256">
    <property type="protein sequence ID" value="XCG52367.1"/>
    <property type="molecule type" value="Genomic_DNA"/>
</dbReference>
<dbReference type="CDD" id="cd07814">
    <property type="entry name" value="SRPBCC_CalC_Aha1-like"/>
    <property type="match status" value="1"/>
</dbReference>
<keyword evidence="3" id="KW-0614">Plasmid</keyword>
<accession>A0AAU8D2C0</accession>
<feature type="domain" description="Activator of Hsp90 ATPase homologue 1/2-like C-terminal" evidence="2">
    <location>
        <begin position="22"/>
        <end position="141"/>
    </location>
</feature>
<proteinExistence type="inferred from homology"/>
<comment type="similarity">
    <text evidence="1">Belongs to the AHA1 family.</text>
</comment>
<dbReference type="RefSeq" id="WP_353646573.1">
    <property type="nucleotide sequence ID" value="NZ_CP159256.1"/>
</dbReference>
<dbReference type="SUPFAM" id="SSF55961">
    <property type="entry name" value="Bet v1-like"/>
    <property type="match status" value="1"/>
</dbReference>